<dbReference type="GO" id="GO:0016747">
    <property type="term" value="F:acyltransferase activity, transferring groups other than amino-acyl groups"/>
    <property type="evidence" value="ECO:0007669"/>
    <property type="project" value="InterPro"/>
</dbReference>
<dbReference type="CDD" id="cd04301">
    <property type="entry name" value="NAT_SF"/>
    <property type="match status" value="1"/>
</dbReference>
<gene>
    <name evidence="4" type="ORF">F0L68_17845</name>
</gene>
<dbReference type="PANTHER" id="PTHR43877:SF2">
    <property type="entry name" value="AMINOALKYLPHOSPHONATE N-ACETYLTRANSFERASE-RELATED"/>
    <property type="match status" value="1"/>
</dbReference>
<keyword evidence="5" id="KW-1185">Reference proteome</keyword>
<reference evidence="4 5" key="2">
    <citation type="submission" date="2019-09" db="EMBL/GenBank/DDBJ databases">
        <authorList>
            <person name="Jin C."/>
        </authorList>
    </citation>
    <scope>NUCLEOTIDE SEQUENCE [LARGE SCALE GENOMIC DNA]</scope>
    <source>
        <strain evidence="4 5">AN110305</strain>
    </source>
</reference>
<dbReference type="SUPFAM" id="SSF55729">
    <property type="entry name" value="Acyl-CoA N-acyltransferases (Nat)"/>
    <property type="match status" value="1"/>
</dbReference>
<proteinExistence type="predicted"/>
<dbReference type="InterPro" id="IPR000182">
    <property type="entry name" value="GNAT_dom"/>
</dbReference>
<dbReference type="Pfam" id="PF00583">
    <property type="entry name" value="Acetyltransf_1"/>
    <property type="match status" value="1"/>
</dbReference>
<organism evidence="4 5">
    <name type="scientific">Solihabitans fulvus</name>
    <dbReference type="NCBI Taxonomy" id="1892852"/>
    <lineage>
        <taxon>Bacteria</taxon>
        <taxon>Bacillati</taxon>
        <taxon>Actinomycetota</taxon>
        <taxon>Actinomycetes</taxon>
        <taxon>Pseudonocardiales</taxon>
        <taxon>Pseudonocardiaceae</taxon>
        <taxon>Solihabitans</taxon>
    </lineage>
</organism>
<keyword evidence="1 4" id="KW-0808">Transferase</keyword>
<dbReference type="InterPro" id="IPR050832">
    <property type="entry name" value="Bact_Acetyltransf"/>
</dbReference>
<sequence>MTHTIRPGSIADVDTVVALFDEAVRWLVGQDRTGQWGTDSFSGSPKRVEQVRTWAAGGGMWLAENDGLTTGSVTLGEAPDYVPPTDVPELYVAALVGGREPAARGAGRQLLAHARAEAERLGVERVRVDCYAGDDGALVQFYVSAGFTPTDTFLVGDWPGQVLEQRLG</sequence>
<evidence type="ECO:0000313" key="5">
    <source>
        <dbReference type="Proteomes" id="UP000323454"/>
    </source>
</evidence>
<feature type="domain" description="N-acetyltransferase" evidence="3">
    <location>
        <begin position="3"/>
        <end position="168"/>
    </location>
</feature>
<dbReference type="PROSITE" id="PS51186">
    <property type="entry name" value="GNAT"/>
    <property type="match status" value="1"/>
</dbReference>
<comment type="caution">
    <text evidence="4">The sequence shown here is derived from an EMBL/GenBank/DDBJ whole genome shotgun (WGS) entry which is preliminary data.</text>
</comment>
<dbReference type="EMBL" id="VUOB01000029">
    <property type="protein sequence ID" value="KAA2261361.1"/>
    <property type="molecule type" value="Genomic_DNA"/>
</dbReference>
<reference evidence="4 5" key="1">
    <citation type="submission" date="2019-09" db="EMBL/GenBank/DDBJ databases">
        <title>Goodfellowia gen. nov., a new genus of the Pseudonocardineae related to Actinoalloteichus, containing Goodfellowia coeruleoviolacea gen. nov., comb. nov. gen. nov., comb. nov.</title>
        <authorList>
            <person name="Labeda D."/>
        </authorList>
    </citation>
    <scope>NUCLEOTIDE SEQUENCE [LARGE SCALE GENOMIC DNA]</scope>
    <source>
        <strain evidence="4 5">AN110305</strain>
    </source>
</reference>
<evidence type="ECO:0000259" key="3">
    <source>
        <dbReference type="PROSITE" id="PS51186"/>
    </source>
</evidence>
<dbReference type="AlphaFoldDB" id="A0A5B2XEH8"/>
<dbReference type="InterPro" id="IPR016181">
    <property type="entry name" value="Acyl_CoA_acyltransferase"/>
</dbReference>
<evidence type="ECO:0000256" key="1">
    <source>
        <dbReference type="ARBA" id="ARBA00022679"/>
    </source>
</evidence>
<evidence type="ECO:0000313" key="4">
    <source>
        <dbReference type="EMBL" id="KAA2261361.1"/>
    </source>
</evidence>
<keyword evidence="2" id="KW-0012">Acyltransferase</keyword>
<dbReference type="OrthoDB" id="7011037at2"/>
<accession>A0A5B2XEH8</accession>
<dbReference type="Gene3D" id="3.40.630.30">
    <property type="match status" value="1"/>
</dbReference>
<dbReference type="Proteomes" id="UP000323454">
    <property type="component" value="Unassembled WGS sequence"/>
</dbReference>
<name>A0A5B2XEH8_9PSEU</name>
<dbReference type="PANTHER" id="PTHR43877">
    <property type="entry name" value="AMINOALKYLPHOSPHONATE N-ACETYLTRANSFERASE-RELATED-RELATED"/>
    <property type="match status" value="1"/>
</dbReference>
<protein>
    <submittedName>
        <fullName evidence="4">GNAT family N-acetyltransferase</fullName>
    </submittedName>
</protein>
<evidence type="ECO:0000256" key="2">
    <source>
        <dbReference type="ARBA" id="ARBA00023315"/>
    </source>
</evidence>